<accession>A0ABW3CM69</accession>
<reference evidence="3" key="1">
    <citation type="journal article" date="2019" name="Int. J. Syst. Evol. Microbiol.">
        <title>The Global Catalogue of Microorganisms (GCM) 10K type strain sequencing project: providing services to taxonomists for standard genome sequencing and annotation.</title>
        <authorList>
            <consortium name="The Broad Institute Genomics Platform"/>
            <consortium name="The Broad Institute Genome Sequencing Center for Infectious Disease"/>
            <person name="Wu L."/>
            <person name="Ma J."/>
        </authorList>
    </citation>
    <scope>NUCLEOTIDE SEQUENCE [LARGE SCALE GENOMIC DNA]</scope>
    <source>
        <strain evidence="3">JCM 31696</strain>
    </source>
</reference>
<evidence type="ECO:0000313" key="3">
    <source>
        <dbReference type="Proteomes" id="UP001597083"/>
    </source>
</evidence>
<comment type="caution">
    <text evidence="2">The sequence shown here is derived from an EMBL/GenBank/DDBJ whole genome shotgun (WGS) entry which is preliminary data.</text>
</comment>
<gene>
    <name evidence="2" type="ORF">ACFQ07_25410</name>
</gene>
<feature type="non-terminal residue" evidence="2">
    <location>
        <position position="1"/>
    </location>
</feature>
<organism evidence="2 3">
    <name type="scientific">Actinomadura adrarensis</name>
    <dbReference type="NCBI Taxonomy" id="1819600"/>
    <lineage>
        <taxon>Bacteria</taxon>
        <taxon>Bacillati</taxon>
        <taxon>Actinomycetota</taxon>
        <taxon>Actinomycetes</taxon>
        <taxon>Streptosporangiales</taxon>
        <taxon>Thermomonosporaceae</taxon>
        <taxon>Actinomadura</taxon>
    </lineage>
</organism>
<name>A0ABW3CM69_9ACTN</name>
<keyword evidence="3" id="KW-1185">Reference proteome</keyword>
<protein>
    <submittedName>
        <fullName evidence="2">Uncharacterized protein</fullName>
    </submittedName>
</protein>
<proteinExistence type="predicted"/>
<dbReference type="EMBL" id="JBHTIR010003684">
    <property type="protein sequence ID" value="MFD0855605.1"/>
    <property type="molecule type" value="Genomic_DNA"/>
</dbReference>
<evidence type="ECO:0000256" key="1">
    <source>
        <dbReference type="SAM" id="MobiDB-lite"/>
    </source>
</evidence>
<feature type="region of interest" description="Disordered" evidence="1">
    <location>
        <begin position="116"/>
        <end position="142"/>
    </location>
</feature>
<dbReference type="Proteomes" id="UP001597083">
    <property type="component" value="Unassembled WGS sequence"/>
</dbReference>
<evidence type="ECO:0000313" key="2">
    <source>
        <dbReference type="EMBL" id="MFD0855605.1"/>
    </source>
</evidence>
<sequence>AARPPYGRLPQPTYAGTGLRTAARLLALLRPVAEPPGGMALQLMTSLVVLVESIAQLYRVQGRDAQEAAARRAGMHLGKAAPAARSWDGWLAQPEARPCPVDLALSAFPKPWARTHAGGGVGATVRPQSRRVTQPPDRGPAL</sequence>